<dbReference type="InterPro" id="IPR029058">
    <property type="entry name" value="AB_hydrolase_fold"/>
</dbReference>
<dbReference type="EMBL" id="VSSQ01133196">
    <property type="protein sequence ID" value="MPN59318.1"/>
    <property type="molecule type" value="Genomic_DNA"/>
</dbReference>
<organism evidence="1">
    <name type="scientific">bioreactor metagenome</name>
    <dbReference type="NCBI Taxonomy" id="1076179"/>
    <lineage>
        <taxon>unclassified sequences</taxon>
        <taxon>metagenomes</taxon>
        <taxon>ecological metagenomes</taxon>
    </lineage>
</organism>
<sequence length="141" mass="16441">MYASLDDLMTQRNLMTKFGGAAHGKKEGMISSMVLPILRSPEYTLFDIAGYAKGAYYNLRELWREVITCKFDQTVKQLDVPVFITQGRHDQNTPPEIAKPWFDALEAPKKEWIWFEESAHSPIREEKEKWNQTIRSRVFGK</sequence>
<gene>
    <name evidence="1" type="ORF">SDC9_207039</name>
</gene>
<protein>
    <submittedName>
        <fullName evidence="1">Uncharacterized protein</fullName>
    </submittedName>
</protein>
<name>A0A645J6N0_9ZZZZ</name>
<dbReference type="SUPFAM" id="SSF53474">
    <property type="entry name" value="alpha/beta-Hydrolases"/>
    <property type="match status" value="1"/>
</dbReference>
<evidence type="ECO:0000313" key="1">
    <source>
        <dbReference type="EMBL" id="MPN59318.1"/>
    </source>
</evidence>
<reference evidence="1" key="1">
    <citation type="submission" date="2019-08" db="EMBL/GenBank/DDBJ databases">
        <authorList>
            <person name="Kucharzyk K."/>
            <person name="Murdoch R.W."/>
            <person name="Higgins S."/>
            <person name="Loffler F."/>
        </authorList>
    </citation>
    <scope>NUCLEOTIDE SEQUENCE</scope>
</reference>
<accession>A0A645J6N0</accession>
<proteinExistence type="predicted"/>
<dbReference type="AlphaFoldDB" id="A0A645J6N0"/>
<dbReference type="Gene3D" id="3.40.50.1820">
    <property type="entry name" value="alpha/beta hydrolase"/>
    <property type="match status" value="1"/>
</dbReference>
<comment type="caution">
    <text evidence="1">The sequence shown here is derived from an EMBL/GenBank/DDBJ whole genome shotgun (WGS) entry which is preliminary data.</text>
</comment>